<proteinExistence type="predicted"/>
<evidence type="ECO:0000313" key="1">
    <source>
        <dbReference type="EMBL" id="KAH3820085.1"/>
    </source>
</evidence>
<protein>
    <submittedName>
        <fullName evidence="1">Uncharacterized protein</fullName>
    </submittedName>
</protein>
<name>A0A9D4JPT7_DREPO</name>
<dbReference type="Proteomes" id="UP000828390">
    <property type="component" value="Unassembled WGS sequence"/>
</dbReference>
<sequence length="127" mass="14863">MPPEVGFQDKPDKYSVVQHDVSKISYDQENALHTARKGMLLLPEVSRKSLLWSPEVDIEPSRLLPEVSRNCRLWSPEVDIEPSRLLPEVSRDAPRREQRVCYGPRMLCYMICFKCFAKFVHQSVFRQ</sequence>
<reference evidence="1" key="2">
    <citation type="submission" date="2020-11" db="EMBL/GenBank/DDBJ databases">
        <authorList>
            <person name="McCartney M.A."/>
            <person name="Auch B."/>
            <person name="Kono T."/>
            <person name="Mallez S."/>
            <person name="Becker A."/>
            <person name="Gohl D.M."/>
            <person name="Silverstein K.A.T."/>
            <person name="Koren S."/>
            <person name="Bechman K.B."/>
            <person name="Herman A."/>
            <person name="Abrahante J.E."/>
            <person name="Garbe J."/>
        </authorList>
    </citation>
    <scope>NUCLEOTIDE SEQUENCE</scope>
    <source>
        <strain evidence="1">Duluth1</strain>
        <tissue evidence="1">Whole animal</tissue>
    </source>
</reference>
<comment type="caution">
    <text evidence="1">The sequence shown here is derived from an EMBL/GenBank/DDBJ whole genome shotgun (WGS) entry which is preliminary data.</text>
</comment>
<reference evidence="1" key="1">
    <citation type="journal article" date="2019" name="bioRxiv">
        <title>The Genome of the Zebra Mussel, Dreissena polymorpha: A Resource for Invasive Species Research.</title>
        <authorList>
            <person name="McCartney M.A."/>
            <person name="Auch B."/>
            <person name="Kono T."/>
            <person name="Mallez S."/>
            <person name="Zhang Y."/>
            <person name="Obille A."/>
            <person name="Becker A."/>
            <person name="Abrahante J.E."/>
            <person name="Garbe J."/>
            <person name="Badalamenti J.P."/>
            <person name="Herman A."/>
            <person name="Mangelson H."/>
            <person name="Liachko I."/>
            <person name="Sullivan S."/>
            <person name="Sone E.D."/>
            <person name="Koren S."/>
            <person name="Silverstein K.A.T."/>
            <person name="Beckman K.B."/>
            <person name="Gohl D.M."/>
        </authorList>
    </citation>
    <scope>NUCLEOTIDE SEQUENCE</scope>
    <source>
        <strain evidence="1">Duluth1</strain>
        <tissue evidence="1">Whole animal</tissue>
    </source>
</reference>
<keyword evidence="2" id="KW-1185">Reference proteome</keyword>
<organism evidence="1 2">
    <name type="scientific">Dreissena polymorpha</name>
    <name type="common">Zebra mussel</name>
    <name type="synonym">Mytilus polymorpha</name>
    <dbReference type="NCBI Taxonomy" id="45954"/>
    <lineage>
        <taxon>Eukaryota</taxon>
        <taxon>Metazoa</taxon>
        <taxon>Spiralia</taxon>
        <taxon>Lophotrochozoa</taxon>
        <taxon>Mollusca</taxon>
        <taxon>Bivalvia</taxon>
        <taxon>Autobranchia</taxon>
        <taxon>Heteroconchia</taxon>
        <taxon>Euheterodonta</taxon>
        <taxon>Imparidentia</taxon>
        <taxon>Neoheterodontei</taxon>
        <taxon>Myida</taxon>
        <taxon>Dreissenoidea</taxon>
        <taxon>Dreissenidae</taxon>
        <taxon>Dreissena</taxon>
    </lineage>
</organism>
<evidence type="ECO:0000313" key="2">
    <source>
        <dbReference type="Proteomes" id="UP000828390"/>
    </source>
</evidence>
<dbReference type="AlphaFoldDB" id="A0A9D4JPT7"/>
<dbReference type="EMBL" id="JAIWYP010000005">
    <property type="protein sequence ID" value="KAH3820085.1"/>
    <property type="molecule type" value="Genomic_DNA"/>
</dbReference>
<gene>
    <name evidence="1" type="ORF">DPMN_121829</name>
</gene>
<accession>A0A9D4JPT7</accession>